<sequence length="757" mass="86706">MSLPGLDITAGRQALLDYFENTWKLTETLFSALVSEEAYFVRPYHKTRHPLIFYYVHPVTFYINKLLVAGLIEKPLNPHFEILFETGVDEMSWDDLHDGEQEIWPTVAEAQEYRRQVYQTVRQLISTAPEFDRPITMDSPGWALVMCFEHERIHLETSSVLMRELPLKYLRAPQQWPDLPLAKNPPAGFTRPVAGLHYPAENPMLDVAGQTVSVGKPRDWPTFGWDNEYGTDTRAVLPFRASQRLISNGEFYEFVSSGAYLEEKYWSEQGWAWRRFRNTRWPSFWVQDGPVGSHQYKLRTLFNVEPMQWDWPAIVNYYEAKAYCAWRSARDGVNSPYRLASEKEHLALHDDEWLSARQGQAEADELISRDPVMHDRQSMAPGSRTINHNLHYGSEGSVEKFAANNKGFHDVLGNVWQWSEDTFHPLPEFAIHPYYVDFSSPCFDGEHQMIMGGSFISTGDEASIWARFHFRPHFFQHAGFRLIQGEDNTPRQDGGKRYETSALVDQYMLFHWGSRTEQGDTEIKASVGHPDTRMFMETMAELVGDFAHAYESVLDLGCATGRASFELARRFNRVLGLDYSQAFIDAADIMQRQGSLAYSRLESGRHTTPMVARVPDAIDRSRVTFIQGDATRLAAAGIGAGNKQGERFDAVLMSNLLCRLPDPAACLQQFTGPDALLRDGGILVLSSPNTWMEQYTPVDAFVDGADSEEALVRLGELLPGYELVHHQDLPFMIREHRRKYEYIVSQVSVWRKLPTQR</sequence>
<dbReference type="InterPro" id="IPR042095">
    <property type="entry name" value="SUMF_sf"/>
</dbReference>
<feature type="domain" description="DinB-like" evidence="5">
    <location>
        <begin position="19"/>
        <end position="157"/>
    </location>
</feature>
<dbReference type="InterPro" id="IPR027625">
    <property type="entry name" value="OvoA_Cterm"/>
</dbReference>
<keyword evidence="7" id="KW-1185">Reference proteome</keyword>
<dbReference type="CDD" id="cd02440">
    <property type="entry name" value="AdoMet_MTases"/>
    <property type="match status" value="1"/>
</dbReference>
<dbReference type="PANTHER" id="PTHR23150">
    <property type="entry name" value="SULFATASE MODIFYING FACTOR 1, 2"/>
    <property type="match status" value="1"/>
</dbReference>
<reference evidence="7" key="1">
    <citation type="submission" date="2016-07" db="EMBL/GenBank/DDBJ databases">
        <authorList>
            <person name="Florea S."/>
            <person name="Webb J.S."/>
            <person name="Jaromczyk J."/>
            <person name="Schardl C.L."/>
        </authorList>
    </citation>
    <scope>NUCLEOTIDE SEQUENCE [LARGE SCALE GENOMIC DNA]</scope>
    <source>
        <strain evidence="7">KCTC 42131</strain>
    </source>
</reference>
<accession>A0A1E8CNL7</accession>
<dbReference type="PANTHER" id="PTHR23150:SF26">
    <property type="entry name" value="GENERIC METHYLTRANSFERASE"/>
    <property type="match status" value="1"/>
</dbReference>
<evidence type="ECO:0000259" key="5">
    <source>
        <dbReference type="Pfam" id="PF12867"/>
    </source>
</evidence>
<dbReference type="InterPro" id="IPR029063">
    <property type="entry name" value="SAM-dependent_MTases_sf"/>
</dbReference>
<protein>
    <recommendedName>
        <fullName evidence="8">SAM-dependent methyltransferase</fullName>
    </recommendedName>
</protein>
<dbReference type="InterPro" id="IPR051043">
    <property type="entry name" value="Sulfatase_Mod_Factor_Kinase"/>
</dbReference>
<gene>
    <name evidence="6" type="ORF">PHACT_09675</name>
</gene>
<dbReference type="SUPFAM" id="SSF53335">
    <property type="entry name" value="S-adenosyl-L-methionine-dependent methyltransferases"/>
    <property type="match status" value="1"/>
</dbReference>
<comment type="pathway">
    <text evidence="3">Amino-acid biosynthesis; ergothioneine biosynthesis.</text>
</comment>
<evidence type="ECO:0000256" key="2">
    <source>
        <dbReference type="ARBA" id="ARBA00023004"/>
    </source>
</evidence>
<dbReference type="GO" id="GO:0120147">
    <property type="term" value="F:formylglycine-generating oxidase activity"/>
    <property type="evidence" value="ECO:0007669"/>
    <property type="project" value="TreeGrafter"/>
</dbReference>
<dbReference type="InterPro" id="IPR005532">
    <property type="entry name" value="SUMF_dom"/>
</dbReference>
<dbReference type="Proteomes" id="UP000175669">
    <property type="component" value="Unassembled WGS sequence"/>
</dbReference>
<dbReference type="SUPFAM" id="SSF56436">
    <property type="entry name" value="C-type lectin-like"/>
    <property type="match status" value="1"/>
</dbReference>
<dbReference type="AlphaFoldDB" id="A0A1E8CNL7"/>
<dbReference type="Gene3D" id="3.40.50.150">
    <property type="entry name" value="Vaccinia Virus protein VP39"/>
    <property type="match status" value="1"/>
</dbReference>
<keyword evidence="1" id="KW-0560">Oxidoreductase</keyword>
<feature type="domain" description="Sulfatase-modifying factor enzyme-like" evidence="4">
    <location>
        <begin position="204"/>
        <end position="483"/>
    </location>
</feature>
<name>A0A1E8CNL7_9GAMM</name>
<dbReference type="InterPro" id="IPR016187">
    <property type="entry name" value="CTDL_fold"/>
</dbReference>
<dbReference type="InterPro" id="IPR024775">
    <property type="entry name" value="DinB-like"/>
</dbReference>
<keyword evidence="2" id="KW-0408">Iron</keyword>
<evidence type="ECO:0000259" key="4">
    <source>
        <dbReference type="Pfam" id="PF03781"/>
    </source>
</evidence>
<evidence type="ECO:0008006" key="8">
    <source>
        <dbReference type="Google" id="ProtNLM"/>
    </source>
</evidence>
<comment type="caution">
    <text evidence="6">The sequence shown here is derived from an EMBL/GenBank/DDBJ whole genome shotgun (WGS) entry which is preliminary data.</text>
</comment>
<dbReference type="EMBL" id="MASR01000001">
    <property type="protein sequence ID" value="OFE14061.1"/>
    <property type="molecule type" value="Genomic_DNA"/>
</dbReference>
<dbReference type="Gene3D" id="3.90.1580.10">
    <property type="entry name" value="paralog of FGE (formylglycine-generating enzyme)"/>
    <property type="match status" value="1"/>
</dbReference>
<dbReference type="STRING" id="1524254.PHACT_09675"/>
<dbReference type="NCBIfam" id="TIGR04344">
    <property type="entry name" value="ovoA_Nterm"/>
    <property type="match status" value="1"/>
</dbReference>
<evidence type="ECO:0000313" key="7">
    <source>
        <dbReference type="Proteomes" id="UP000175669"/>
    </source>
</evidence>
<dbReference type="NCBIfam" id="TIGR04345">
    <property type="entry name" value="ovoA_Cterm"/>
    <property type="match status" value="1"/>
</dbReference>
<evidence type="ECO:0000256" key="3">
    <source>
        <dbReference type="ARBA" id="ARBA00037882"/>
    </source>
</evidence>
<evidence type="ECO:0000256" key="1">
    <source>
        <dbReference type="ARBA" id="ARBA00023002"/>
    </source>
</evidence>
<proteinExistence type="predicted"/>
<dbReference type="Pfam" id="PF03781">
    <property type="entry name" value="FGE-sulfatase"/>
    <property type="match status" value="1"/>
</dbReference>
<evidence type="ECO:0000313" key="6">
    <source>
        <dbReference type="EMBL" id="OFE14061.1"/>
    </source>
</evidence>
<dbReference type="InterPro" id="IPR027577">
    <property type="entry name" value="OvoA_Nterm"/>
</dbReference>
<dbReference type="Pfam" id="PF12867">
    <property type="entry name" value="DinB_2"/>
    <property type="match status" value="1"/>
</dbReference>
<organism evidence="6 7">
    <name type="scientific">Pseudohongiella acticola</name>
    <dbReference type="NCBI Taxonomy" id="1524254"/>
    <lineage>
        <taxon>Bacteria</taxon>
        <taxon>Pseudomonadati</taxon>
        <taxon>Pseudomonadota</taxon>
        <taxon>Gammaproteobacteria</taxon>
        <taxon>Pseudomonadales</taxon>
        <taxon>Pseudohongiellaceae</taxon>
        <taxon>Pseudohongiella</taxon>
    </lineage>
</organism>
<dbReference type="Pfam" id="PF13489">
    <property type="entry name" value="Methyltransf_23"/>
    <property type="match status" value="1"/>
</dbReference>